<gene>
    <name evidence="1" type="ORF">N7476_008855</name>
</gene>
<name>A0A9W9L2Z4_9EURO</name>
<evidence type="ECO:0000313" key="1">
    <source>
        <dbReference type="EMBL" id="KAJ5308199.1"/>
    </source>
</evidence>
<evidence type="ECO:0000313" key="2">
    <source>
        <dbReference type="Proteomes" id="UP001147746"/>
    </source>
</evidence>
<dbReference type="EMBL" id="JAPZBO010000008">
    <property type="protein sequence ID" value="KAJ5308199.1"/>
    <property type="molecule type" value="Genomic_DNA"/>
</dbReference>
<dbReference type="Proteomes" id="UP001147746">
    <property type="component" value="Unassembled WGS sequence"/>
</dbReference>
<reference evidence="1" key="1">
    <citation type="submission" date="2022-12" db="EMBL/GenBank/DDBJ databases">
        <authorList>
            <person name="Petersen C."/>
        </authorList>
    </citation>
    <scope>NUCLEOTIDE SEQUENCE</scope>
    <source>
        <strain evidence="1">IBT 21472</strain>
    </source>
</reference>
<accession>A0A9W9L2Z4</accession>
<protein>
    <submittedName>
        <fullName evidence="1">Uncharacterized protein</fullName>
    </submittedName>
</protein>
<dbReference type="AlphaFoldDB" id="A0A9W9L2Z4"/>
<keyword evidence="2" id="KW-1185">Reference proteome</keyword>
<reference evidence="1" key="2">
    <citation type="journal article" date="2023" name="IMA Fungus">
        <title>Comparative genomic study of the Penicillium genus elucidates a diverse pangenome and 15 lateral gene transfer events.</title>
        <authorList>
            <person name="Petersen C."/>
            <person name="Sorensen T."/>
            <person name="Nielsen M.R."/>
            <person name="Sondergaard T.E."/>
            <person name="Sorensen J.L."/>
            <person name="Fitzpatrick D.A."/>
            <person name="Frisvad J.C."/>
            <person name="Nielsen K.L."/>
        </authorList>
    </citation>
    <scope>NUCLEOTIDE SEQUENCE</scope>
    <source>
        <strain evidence="1">IBT 21472</strain>
    </source>
</reference>
<sequence length="344" mass="39979">MMHQIWLLVNETIINTQHYIQKQNLTEMDAVISCDHFRKLLNFNHDNPENIEFWLLSESVHHAERVKNDQELYLLWKTHCQDDHEITIIARPKSDSSSTPSNESGALCIFVERLKTWGHIWNSSGLIPPERAGYLHWIAKAHPSFANNALVFVQDLLLSSSPWATADKRRITRTRLVSVDRPFYLGRPYFSDEVAAKILNMPVEEYLLSDILNVLDKQYRYDRRPCILEETRTLLPFLLYAFGWTLKWVAHVVDKLGLIDIPVLKVPEMKTKLIAKPQQEKKENQGIVVVLRKTASQFIKSPDIPWLPVAKVEPVMKPKRNFSFKGDIKGKSRVASIEPDNKWY</sequence>
<dbReference type="OrthoDB" id="2740448at2759"/>
<comment type="caution">
    <text evidence="1">The sequence shown here is derived from an EMBL/GenBank/DDBJ whole genome shotgun (WGS) entry which is preliminary data.</text>
</comment>
<proteinExistence type="predicted"/>
<organism evidence="1 2">
    <name type="scientific">Penicillium atrosanguineum</name>
    <dbReference type="NCBI Taxonomy" id="1132637"/>
    <lineage>
        <taxon>Eukaryota</taxon>
        <taxon>Fungi</taxon>
        <taxon>Dikarya</taxon>
        <taxon>Ascomycota</taxon>
        <taxon>Pezizomycotina</taxon>
        <taxon>Eurotiomycetes</taxon>
        <taxon>Eurotiomycetidae</taxon>
        <taxon>Eurotiales</taxon>
        <taxon>Aspergillaceae</taxon>
        <taxon>Penicillium</taxon>
    </lineage>
</organism>